<feature type="compositionally biased region" description="Basic and acidic residues" evidence="6">
    <location>
        <begin position="22"/>
        <end position="56"/>
    </location>
</feature>
<dbReference type="InterPro" id="IPR019406">
    <property type="entry name" value="APLF_PBZ"/>
</dbReference>
<dbReference type="Proteomes" id="UP000549394">
    <property type="component" value="Unassembled WGS sequence"/>
</dbReference>
<proteinExistence type="inferred from homology"/>
<feature type="region of interest" description="Disordered" evidence="6">
    <location>
        <begin position="22"/>
        <end position="79"/>
    </location>
</feature>
<dbReference type="Pfam" id="PF10228">
    <property type="entry name" value="HPF1"/>
    <property type="match status" value="1"/>
</dbReference>
<evidence type="ECO:0000313" key="9">
    <source>
        <dbReference type="Proteomes" id="UP000549394"/>
    </source>
</evidence>
<accession>A0A7I8VI15</accession>
<comment type="subcellular location">
    <subcellularLocation>
        <location evidence="2">Chromosome</location>
    </subcellularLocation>
    <subcellularLocation>
        <location evidence="1">Nucleus</location>
    </subcellularLocation>
</comment>
<evidence type="ECO:0000256" key="1">
    <source>
        <dbReference type="ARBA" id="ARBA00004123"/>
    </source>
</evidence>
<dbReference type="InterPro" id="IPR019361">
    <property type="entry name" value="HPF1"/>
</dbReference>
<keyword evidence="4" id="KW-0158">Chromosome</keyword>
<reference evidence="8 9" key="1">
    <citation type="submission" date="2020-08" db="EMBL/GenBank/DDBJ databases">
        <authorList>
            <person name="Hejnol A."/>
        </authorList>
    </citation>
    <scope>NUCLEOTIDE SEQUENCE [LARGE SCALE GENOMIC DNA]</scope>
</reference>
<dbReference type="GO" id="GO:0005694">
    <property type="term" value="C:chromosome"/>
    <property type="evidence" value="ECO:0007669"/>
    <property type="project" value="UniProtKB-SubCell"/>
</dbReference>
<dbReference type="GO" id="GO:0005634">
    <property type="term" value="C:nucleus"/>
    <property type="evidence" value="ECO:0007669"/>
    <property type="project" value="UniProtKB-SubCell"/>
</dbReference>
<dbReference type="OrthoDB" id="416496at2759"/>
<evidence type="ECO:0000256" key="4">
    <source>
        <dbReference type="ARBA" id="ARBA00022454"/>
    </source>
</evidence>
<dbReference type="GO" id="GO:0042393">
    <property type="term" value="F:histone binding"/>
    <property type="evidence" value="ECO:0007669"/>
    <property type="project" value="InterPro"/>
</dbReference>
<name>A0A7I8VI15_9ANNE</name>
<evidence type="ECO:0000256" key="3">
    <source>
        <dbReference type="ARBA" id="ARBA00010803"/>
    </source>
</evidence>
<organism evidence="8 9">
    <name type="scientific">Dimorphilus gyrociliatus</name>
    <dbReference type="NCBI Taxonomy" id="2664684"/>
    <lineage>
        <taxon>Eukaryota</taxon>
        <taxon>Metazoa</taxon>
        <taxon>Spiralia</taxon>
        <taxon>Lophotrochozoa</taxon>
        <taxon>Annelida</taxon>
        <taxon>Polychaeta</taxon>
        <taxon>Polychaeta incertae sedis</taxon>
        <taxon>Dinophilidae</taxon>
        <taxon>Dimorphilus</taxon>
    </lineage>
</organism>
<dbReference type="PANTHER" id="PTHR13386:SF1">
    <property type="entry name" value="HISTONE PARYLATION FACTOR 1"/>
    <property type="match status" value="1"/>
</dbReference>
<keyword evidence="9" id="KW-1185">Reference proteome</keyword>
<comment type="similarity">
    <text evidence="3">Belongs to the HPF1 family.</text>
</comment>
<dbReference type="EMBL" id="CAJFCJ010000005">
    <property type="protein sequence ID" value="CAD5115084.1"/>
    <property type="molecule type" value="Genomic_DNA"/>
</dbReference>
<gene>
    <name evidence="8" type="ORF">DGYR_LOCUS3859</name>
</gene>
<evidence type="ECO:0000313" key="8">
    <source>
        <dbReference type="EMBL" id="CAD5115084.1"/>
    </source>
</evidence>
<comment type="caution">
    <text evidence="8">The sequence shown here is derived from an EMBL/GenBank/DDBJ whole genome shotgun (WGS) entry which is preliminary data.</text>
</comment>
<sequence>MACNVSDCPYGKKCYRKNPEHFKEFNHPHLDEPKAKKAKVEENKITDPEIELDKNSPEPNNESEEEKQSESETVEDDDKLDSTDISNVIKLKYKVAMPKDFFDFYEFAKSVNSKNPCDALNSINLTLVGPFEFLSGQYKRHSKKTCYLTYWRYYYDPPEFLTVVQGDKRAQFHIGYFRDDPENMPDFVAFNEAKNSCQIKPKGENLFAAIKCYIDGFVKENPIKKTHAIKILTDLGEYAKKLSYSLDVKTPKMKKRDKLVNSKTFHGAGICVPVDDNDIGYRPLPDTPGELKKILKKIESSEEGAERNKAFDPLMETIMCVQFANDECDYGQGLELGIDLFSYGSDIFHSQILNVLPLAYELLGRNEYGEIIKAHLKNRKVVLP</sequence>
<evidence type="ECO:0000256" key="5">
    <source>
        <dbReference type="ARBA" id="ARBA00023242"/>
    </source>
</evidence>
<dbReference type="GO" id="GO:0006974">
    <property type="term" value="P:DNA damage response"/>
    <property type="evidence" value="ECO:0007669"/>
    <property type="project" value="InterPro"/>
</dbReference>
<evidence type="ECO:0000256" key="6">
    <source>
        <dbReference type="SAM" id="MobiDB-lite"/>
    </source>
</evidence>
<dbReference type="AlphaFoldDB" id="A0A7I8VI15"/>
<evidence type="ECO:0000256" key="2">
    <source>
        <dbReference type="ARBA" id="ARBA00004286"/>
    </source>
</evidence>
<evidence type="ECO:0000259" key="7">
    <source>
        <dbReference type="Pfam" id="PF10283"/>
    </source>
</evidence>
<protein>
    <submittedName>
        <fullName evidence="8">DgyrCDS4097</fullName>
    </submittedName>
</protein>
<dbReference type="PANTHER" id="PTHR13386">
    <property type="entry name" value="HISTONE PARYLATION FACTOR 1"/>
    <property type="match status" value="1"/>
</dbReference>
<feature type="domain" description="PBZ-type" evidence="7">
    <location>
        <begin position="7"/>
        <end position="29"/>
    </location>
</feature>
<keyword evidence="5" id="KW-0539">Nucleus</keyword>
<feature type="compositionally biased region" description="Acidic residues" evidence="6">
    <location>
        <begin position="61"/>
        <end position="79"/>
    </location>
</feature>
<dbReference type="Pfam" id="PF10283">
    <property type="entry name" value="zf-CCHH"/>
    <property type="match status" value="1"/>
</dbReference>
<dbReference type="GO" id="GO:0072572">
    <property type="term" value="F:poly-ADP-D-ribose binding"/>
    <property type="evidence" value="ECO:0007669"/>
    <property type="project" value="TreeGrafter"/>
</dbReference>